<sequence length="79" mass="9068">MALRLYFYVPLAPRVRPKDELLSGSVPEVRTYGKQKKIVKFCGSDDQNRSEGSTVATSDVESLEVRVWTIFGFEAKWRQ</sequence>
<dbReference type="AlphaFoldDB" id="A0AAV2NYN0"/>
<organism evidence="1 2">
    <name type="scientific">Lasius platythorax</name>
    <dbReference type="NCBI Taxonomy" id="488582"/>
    <lineage>
        <taxon>Eukaryota</taxon>
        <taxon>Metazoa</taxon>
        <taxon>Ecdysozoa</taxon>
        <taxon>Arthropoda</taxon>
        <taxon>Hexapoda</taxon>
        <taxon>Insecta</taxon>
        <taxon>Pterygota</taxon>
        <taxon>Neoptera</taxon>
        <taxon>Endopterygota</taxon>
        <taxon>Hymenoptera</taxon>
        <taxon>Apocrita</taxon>
        <taxon>Aculeata</taxon>
        <taxon>Formicoidea</taxon>
        <taxon>Formicidae</taxon>
        <taxon>Formicinae</taxon>
        <taxon>Lasius</taxon>
        <taxon>Lasius</taxon>
    </lineage>
</organism>
<evidence type="ECO:0000313" key="2">
    <source>
        <dbReference type="Proteomes" id="UP001497644"/>
    </source>
</evidence>
<dbReference type="EMBL" id="OZ034828">
    <property type="protein sequence ID" value="CAL1685087.1"/>
    <property type="molecule type" value="Genomic_DNA"/>
</dbReference>
<protein>
    <submittedName>
        <fullName evidence="1">Uncharacterized protein</fullName>
    </submittedName>
</protein>
<evidence type="ECO:0000313" key="1">
    <source>
        <dbReference type="EMBL" id="CAL1685087.1"/>
    </source>
</evidence>
<reference evidence="1" key="1">
    <citation type="submission" date="2024-04" db="EMBL/GenBank/DDBJ databases">
        <authorList>
            <consortium name="Molecular Ecology Group"/>
        </authorList>
    </citation>
    <scope>NUCLEOTIDE SEQUENCE</scope>
</reference>
<name>A0AAV2NYN0_9HYME</name>
<keyword evidence="2" id="KW-1185">Reference proteome</keyword>
<gene>
    <name evidence="1" type="ORF">LPLAT_LOCUS10564</name>
</gene>
<proteinExistence type="predicted"/>
<dbReference type="Proteomes" id="UP001497644">
    <property type="component" value="Chromosome 5"/>
</dbReference>
<accession>A0AAV2NYN0</accession>